<dbReference type="PANTHER" id="PTHR35046:SF26">
    <property type="entry name" value="RNA-DIRECTED DNA POLYMERASE"/>
    <property type="match status" value="1"/>
</dbReference>
<dbReference type="Proteomes" id="UP001234989">
    <property type="component" value="Chromosome 7"/>
</dbReference>
<dbReference type="Gene3D" id="3.30.420.10">
    <property type="entry name" value="Ribonuclease H-like superfamily/Ribonuclease H"/>
    <property type="match status" value="1"/>
</dbReference>
<sequence length="290" mass="33335">MTILYHPRKANVVADALSRKTPSMGSLAAISVERWPLVRDVQRLFDSMVRFRVSEESGGVFAFIEAHSSLMEQIREHQYEDVKLCLIRDKVMNGEAKKAKIDSEGVLRIEGRICVPKVGDLIRLILEETHYSRYSIHPRAAKMYHDLSQHYWWCGMKRDIAEFVARCLTCQQVKCEHQKPGGVTQRMPIPTWKWERIAMDFVVGLPTTVGGYDSIWVVVDRLTKSAYFIPVRVRYTAEKLAQIYISQIVQLHGVSVSIVSDRGSVFTSHFWRALQHDLGTRLDMSTVFHP</sequence>
<dbReference type="GO" id="GO:0003676">
    <property type="term" value="F:nucleic acid binding"/>
    <property type="evidence" value="ECO:0007669"/>
    <property type="project" value="InterPro"/>
</dbReference>
<dbReference type="AlphaFoldDB" id="A0AAF0RD61"/>
<name>A0AAF0RD61_SOLVR</name>
<dbReference type="InterPro" id="IPR036397">
    <property type="entry name" value="RNaseH_sf"/>
</dbReference>
<dbReference type="InterPro" id="IPR012337">
    <property type="entry name" value="RNaseH-like_sf"/>
</dbReference>
<accession>A0AAF0RD61</accession>
<proteinExistence type="predicted"/>
<keyword evidence="3" id="KW-1185">Reference proteome</keyword>
<dbReference type="GO" id="GO:0015074">
    <property type="term" value="P:DNA integration"/>
    <property type="evidence" value="ECO:0007669"/>
    <property type="project" value="InterPro"/>
</dbReference>
<dbReference type="EMBL" id="CP133618">
    <property type="protein sequence ID" value="WMV36356.1"/>
    <property type="molecule type" value="Genomic_DNA"/>
</dbReference>
<dbReference type="PROSITE" id="PS50994">
    <property type="entry name" value="INTEGRASE"/>
    <property type="match status" value="1"/>
</dbReference>
<dbReference type="InterPro" id="IPR001584">
    <property type="entry name" value="Integrase_cat-core"/>
</dbReference>
<protein>
    <recommendedName>
        <fullName evidence="1">Integrase catalytic domain-containing protein</fullName>
    </recommendedName>
</protein>
<evidence type="ECO:0000313" key="3">
    <source>
        <dbReference type="Proteomes" id="UP001234989"/>
    </source>
</evidence>
<dbReference type="InterPro" id="IPR041588">
    <property type="entry name" value="Integrase_H2C2"/>
</dbReference>
<dbReference type="Gene3D" id="1.10.340.70">
    <property type="match status" value="1"/>
</dbReference>
<gene>
    <name evidence="2" type="ORF">MTR67_029741</name>
</gene>
<feature type="domain" description="Integrase catalytic" evidence="1">
    <location>
        <begin position="186"/>
        <end position="290"/>
    </location>
</feature>
<organism evidence="2 3">
    <name type="scientific">Solanum verrucosum</name>
    <dbReference type="NCBI Taxonomy" id="315347"/>
    <lineage>
        <taxon>Eukaryota</taxon>
        <taxon>Viridiplantae</taxon>
        <taxon>Streptophyta</taxon>
        <taxon>Embryophyta</taxon>
        <taxon>Tracheophyta</taxon>
        <taxon>Spermatophyta</taxon>
        <taxon>Magnoliopsida</taxon>
        <taxon>eudicotyledons</taxon>
        <taxon>Gunneridae</taxon>
        <taxon>Pentapetalae</taxon>
        <taxon>asterids</taxon>
        <taxon>lamiids</taxon>
        <taxon>Solanales</taxon>
        <taxon>Solanaceae</taxon>
        <taxon>Solanoideae</taxon>
        <taxon>Solaneae</taxon>
        <taxon>Solanum</taxon>
    </lineage>
</organism>
<dbReference type="PANTHER" id="PTHR35046">
    <property type="entry name" value="ZINC KNUCKLE (CCHC-TYPE) FAMILY PROTEIN"/>
    <property type="match status" value="1"/>
</dbReference>
<evidence type="ECO:0000313" key="2">
    <source>
        <dbReference type="EMBL" id="WMV36356.1"/>
    </source>
</evidence>
<dbReference type="SUPFAM" id="SSF53098">
    <property type="entry name" value="Ribonuclease H-like"/>
    <property type="match status" value="1"/>
</dbReference>
<evidence type="ECO:0000259" key="1">
    <source>
        <dbReference type="PROSITE" id="PS50994"/>
    </source>
</evidence>
<reference evidence="2" key="1">
    <citation type="submission" date="2023-08" db="EMBL/GenBank/DDBJ databases">
        <title>A de novo genome assembly of Solanum verrucosum Schlechtendal, a Mexican diploid species geographically isolated from the other diploid A-genome species in potato relatives.</title>
        <authorList>
            <person name="Hosaka K."/>
        </authorList>
    </citation>
    <scope>NUCLEOTIDE SEQUENCE</scope>
    <source>
        <tissue evidence="2">Young leaves</tissue>
    </source>
</reference>
<dbReference type="Pfam" id="PF17921">
    <property type="entry name" value="Integrase_H2C2"/>
    <property type="match status" value="1"/>
</dbReference>